<evidence type="ECO:0000259" key="1">
    <source>
        <dbReference type="Pfam" id="PF12937"/>
    </source>
</evidence>
<protein>
    <recommendedName>
        <fullName evidence="1">F-box domain-containing protein</fullName>
    </recommendedName>
</protein>
<dbReference type="InterPro" id="IPR001810">
    <property type="entry name" value="F-box_dom"/>
</dbReference>
<keyword evidence="3" id="KW-1185">Reference proteome</keyword>
<dbReference type="Pfam" id="PF12937">
    <property type="entry name" value="F-box-like"/>
    <property type="match status" value="1"/>
</dbReference>
<accession>D8QGP7</accession>
<proteinExistence type="predicted"/>
<dbReference type="VEuPathDB" id="FungiDB:SCHCODRAFT_02553861"/>
<sequence>MVAASTLNPGRALPDEIRLAIGENADRRTLCSLSLVSKAWMAITNELVWRSLPSLLPLLRLFPEDSREIQHGSTAAVKFRRPLTAEDWEPVLERSRLVRAIDMALFSGTPQPKVYYDRSVLEALIACPAPSSFLPHLESLVLPFDAFTSSKDLAEAVYMTLISSHLTTFGVSQSQSLRSRDTEHGEQTEWDTHLLEGIARACPKVSNLVLNANMPSSSLCTALERWTCLKVVRVTFAGQVDLDRIFGVLRWLPSLHSVEIDFGSGYTELTSPPTCGTYPPLKELTVMNVDIPLALAIMRGLGIRHLKVLRLLRVEEYYDQRDAEMMEMMQYIGSEGSSALSHVELRFDKSYCDLSFKHFSPLSALRNLRYLAISGDNTVITEAEYSDCARWWPDLRTFELDVTRAGAGCVECSLNVLIAFAEHCPHLEFLTVPLDATKSPPAIPQSLQHLALISLDVLEGAGISNLRQVALFLYNLFPNLEEVLTSYREWPKEYHAHSRTCWFTVNEIVNVLRIKEHGA</sequence>
<dbReference type="GeneID" id="9597207"/>
<dbReference type="InParanoid" id="D8QGP7"/>
<organism evidence="3">
    <name type="scientific">Schizophyllum commune (strain H4-8 / FGSC 9210)</name>
    <name type="common">Split gill fungus</name>
    <dbReference type="NCBI Taxonomy" id="578458"/>
    <lineage>
        <taxon>Eukaryota</taxon>
        <taxon>Fungi</taxon>
        <taxon>Dikarya</taxon>
        <taxon>Basidiomycota</taxon>
        <taxon>Agaricomycotina</taxon>
        <taxon>Agaricomycetes</taxon>
        <taxon>Agaricomycetidae</taxon>
        <taxon>Agaricales</taxon>
        <taxon>Schizophyllaceae</taxon>
        <taxon>Schizophyllum</taxon>
    </lineage>
</organism>
<dbReference type="Gene3D" id="3.80.10.10">
    <property type="entry name" value="Ribonuclease Inhibitor"/>
    <property type="match status" value="1"/>
</dbReference>
<dbReference type="Proteomes" id="UP000007431">
    <property type="component" value="Unassembled WGS sequence"/>
</dbReference>
<evidence type="ECO:0000313" key="3">
    <source>
        <dbReference type="Proteomes" id="UP000007431"/>
    </source>
</evidence>
<dbReference type="InterPro" id="IPR036047">
    <property type="entry name" value="F-box-like_dom_sf"/>
</dbReference>
<dbReference type="HOGENOM" id="CLU_021164_0_0_1"/>
<name>D8QGP7_SCHCM</name>
<dbReference type="SUPFAM" id="SSF81383">
    <property type="entry name" value="F-box domain"/>
    <property type="match status" value="1"/>
</dbReference>
<dbReference type="SUPFAM" id="SSF52047">
    <property type="entry name" value="RNI-like"/>
    <property type="match status" value="1"/>
</dbReference>
<dbReference type="EMBL" id="GL377312">
    <property type="protein sequence ID" value="EFI92532.1"/>
    <property type="molecule type" value="Genomic_DNA"/>
</dbReference>
<feature type="non-terminal residue" evidence="2">
    <location>
        <position position="519"/>
    </location>
</feature>
<dbReference type="AlphaFoldDB" id="D8QGP7"/>
<feature type="domain" description="F-box" evidence="1">
    <location>
        <begin position="12"/>
        <end position="52"/>
    </location>
</feature>
<gene>
    <name evidence="2" type="ORF">SCHCODRAFT_113037</name>
</gene>
<dbReference type="OMA" id="WERWKIC"/>
<dbReference type="RefSeq" id="XP_003027435.1">
    <property type="nucleotide sequence ID" value="XM_003027389.1"/>
</dbReference>
<dbReference type="CDD" id="cd09917">
    <property type="entry name" value="F-box_SF"/>
    <property type="match status" value="1"/>
</dbReference>
<reference evidence="2 3" key="1">
    <citation type="journal article" date="2010" name="Nat. Biotechnol.">
        <title>Genome sequence of the model mushroom Schizophyllum commune.</title>
        <authorList>
            <person name="Ohm R.A."/>
            <person name="de Jong J.F."/>
            <person name="Lugones L.G."/>
            <person name="Aerts A."/>
            <person name="Kothe E."/>
            <person name="Stajich J.E."/>
            <person name="de Vries R.P."/>
            <person name="Record E."/>
            <person name="Levasseur A."/>
            <person name="Baker S.E."/>
            <person name="Bartholomew K.A."/>
            <person name="Coutinho P.M."/>
            <person name="Erdmann S."/>
            <person name="Fowler T.J."/>
            <person name="Gathman A.C."/>
            <person name="Lombard V."/>
            <person name="Henrissat B."/>
            <person name="Knabe N."/>
            <person name="Kuees U."/>
            <person name="Lilly W.W."/>
            <person name="Lindquist E."/>
            <person name="Lucas S."/>
            <person name="Magnuson J.K."/>
            <person name="Piumi F."/>
            <person name="Raudaskoski M."/>
            <person name="Salamov A."/>
            <person name="Schmutz J."/>
            <person name="Schwarze F.W.M.R."/>
            <person name="vanKuyk P.A."/>
            <person name="Horton J.S."/>
            <person name="Grigoriev I.V."/>
            <person name="Woesten H.A.B."/>
        </authorList>
    </citation>
    <scope>NUCLEOTIDE SEQUENCE [LARGE SCALE GENOMIC DNA]</scope>
    <source>
        <strain evidence="3">H4-8 / FGSC 9210</strain>
    </source>
</reference>
<dbReference type="KEGG" id="scm:SCHCO_02553861"/>
<dbReference type="OrthoDB" id="3543113at2759"/>
<dbReference type="InterPro" id="IPR032675">
    <property type="entry name" value="LRR_dom_sf"/>
</dbReference>
<evidence type="ECO:0000313" key="2">
    <source>
        <dbReference type="EMBL" id="EFI92532.1"/>
    </source>
</evidence>